<dbReference type="EC" id="1.2.1.8" evidence="5"/>
<evidence type="ECO:0000256" key="1">
    <source>
        <dbReference type="ARBA" id="ARBA00023002"/>
    </source>
</evidence>
<evidence type="ECO:0000313" key="6">
    <source>
        <dbReference type="Proteomes" id="UP000522081"/>
    </source>
</evidence>
<dbReference type="InterPro" id="IPR029510">
    <property type="entry name" value="Ald_DH_CS_GLU"/>
</dbReference>
<proteinExistence type="inferred from homology"/>
<comment type="caution">
    <text evidence="5">The sequence shown here is derived from an EMBL/GenBank/DDBJ whole genome shotgun (WGS) entry which is preliminary data.</text>
</comment>
<dbReference type="GO" id="GO:0008802">
    <property type="term" value="F:betaine-aldehyde dehydrogenase (NAD+) activity"/>
    <property type="evidence" value="ECO:0007669"/>
    <property type="project" value="UniProtKB-EC"/>
</dbReference>
<keyword evidence="6" id="KW-1185">Reference proteome</keyword>
<feature type="domain" description="Aldehyde dehydrogenase" evidence="4">
    <location>
        <begin position="1"/>
        <end position="413"/>
    </location>
</feature>
<dbReference type="SUPFAM" id="SSF53720">
    <property type="entry name" value="ALDH-like"/>
    <property type="match status" value="1"/>
</dbReference>
<dbReference type="EMBL" id="JACBZF010000015">
    <property type="protein sequence ID" value="NYH97170.1"/>
    <property type="molecule type" value="Genomic_DNA"/>
</dbReference>
<dbReference type="PROSITE" id="PS00687">
    <property type="entry name" value="ALDEHYDE_DEHYDR_GLU"/>
    <property type="match status" value="1"/>
</dbReference>
<dbReference type="AlphaFoldDB" id="A0A7Y9Y1D2"/>
<dbReference type="PANTHER" id="PTHR11699">
    <property type="entry name" value="ALDEHYDE DEHYDROGENASE-RELATED"/>
    <property type="match status" value="1"/>
</dbReference>
<reference evidence="5 6" key="1">
    <citation type="submission" date="2020-07" db="EMBL/GenBank/DDBJ databases">
        <title>Genomic Encyclopedia of Type Strains, Phase IV (KMG-IV): sequencing the most valuable type-strain genomes for metagenomic binning, comparative biology and taxonomic classification.</title>
        <authorList>
            <person name="Goeker M."/>
        </authorList>
    </citation>
    <scope>NUCLEOTIDE SEQUENCE [LARGE SCALE GENOMIC DNA]</scope>
    <source>
        <strain evidence="5 6">DSM 29043</strain>
    </source>
</reference>
<dbReference type="InterPro" id="IPR016163">
    <property type="entry name" value="Ald_DH_C"/>
</dbReference>
<protein>
    <submittedName>
        <fullName evidence="5">Betaine-aldehyde dehydrogenase</fullName>
        <ecNumber evidence="5">1.2.1.8</ecNumber>
    </submittedName>
</protein>
<name>A0A7Y9Y1D2_9SPHN</name>
<keyword evidence="1 3" id="KW-0560">Oxidoreductase</keyword>
<dbReference type="Proteomes" id="UP000522081">
    <property type="component" value="Unassembled WGS sequence"/>
</dbReference>
<accession>A0A7Y9Y1D2</accession>
<feature type="active site" evidence="2">
    <location>
        <position position="186"/>
    </location>
</feature>
<dbReference type="Pfam" id="PF00171">
    <property type="entry name" value="Aldedh"/>
    <property type="match status" value="1"/>
</dbReference>
<comment type="similarity">
    <text evidence="3">Belongs to the aldehyde dehydrogenase family.</text>
</comment>
<organism evidence="5 6">
    <name type="scientific">Novosphingobium marinum</name>
    <dbReference type="NCBI Taxonomy" id="1514948"/>
    <lineage>
        <taxon>Bacteria</taxon>
        <taxon>Pseudomonadati</taxon>
        <taxon>Pseudomonadota</taxon>
        <taxon>Alphaproteobacteria</taxon>
        <taxon>Sphingomonadales</taxon>
        <taxon>Sphingomonadaceae</taxon>
        <taxon>Novosphingobium</taxon>
    </lineage>
</organism>
<dbReference type="Gene3D" id="3.40.309.10">
    <property type="entry name" value="Aldehyde Dehydrogenase, Chain A, domain 2"/>
    <property type="match status" value="1"/>
</dbReference>
<evidence type="ECO:0000259" key="4">
    <source>
        <dbReference type="Pfam" id="PF00171"/>
    </source>
</evidence>
<dbReference type="InterPro" id="IPR016161">
    <property type="entry name" value="Ald_DH/histidinol_DH"/>
</dbReference>
<evidence type="ECO:0000256" key="3">
    <source>
        <dbReference type="RuleBase" id="RU003345"/>
    </source>
</evidence>
<evidence type="ECO:0000256" key="2">
    <source>
        <dbReference type="PROSITE-ProRule" id="PRU10007"/>
    </source>
</evidence>
<sequence length="422" mass="44325">MPPLERARLLREMATIIRRNGKELADLDALDCGNPVSELAADSMVGAALIDYFAGLVTEMKGASIPVGPNAVNFSVRQPFGVVARILAFNHPFLFCAGKIAAPLAAGNVVIVKPSEQAPLSALRFAELVDGLLPPGVLNIVTGGSDTGAALAAHPKVAKISLVGSAAAGRAVMREASATLKPVLLELGGKNALIAYPDADPDEVAKAMIAGMNFAWCGQSCGSTSRAFVHADIHDAVLSRVCDAAARYQPGDPSNPATTMGALISQRQHERVLGFIESARAEGGRLICGGGVPGGDLASGLFVEPTVFADITPDMRLAREEVFGPVLGVLKWSDEAAMIEAVNAVDYGLTCSIWTRDLDRAHRTAMAVETGYVWINETSRHILGAPFGGMKQSGIGREECLEELLAFTQEKNIYIALGPRAA</sequence>
<dbReference type="Gene3D" id="3.40.605.10">
    <property type="entry name" value="Aldehyde Dehydrogenase, Chain A, domain 1"/>
    <property type="match status" value="1"/>
</dbReference>
<gene>
    <name evidence="5" type="ORF">FHS75_003531</name>
</gene>
<evidence type="ECO:0000313" key="5">
    <source>
        <dbReference type="EMBL" id="NYH97170.1"/>
    </source>
</evidence>
<dbReference type="InterPro" id="IPR015590">
    <property type="entry name" value="Aldehyde_DH_dom"/>
</dbReference>
<dbReference type="InterPro" id="IPR016162">
    <property type="entry name" value="Ald_DH_N"/>
</dbReference>